<dbReference type="InterPro" id="IPR058208">
    <property type="entry name" value="PACE"/>
</dbReference>
<accession>A0ABV6JX20</accession>
<keyword evidence="4" id="KW-1185">Reference proteome</keyword>
<evidence type="ECO:0000313" key="3">
    <source>
        <dbReference type="EMBL" id="MFC0410189.1"/>
    </source>
</evidence>
<dbReference type="NCBIfam" id="NF033664">
    <property type="entry name" value="PACE_transport"/>
    <property type="match status" value="1"/>
</dbReference>
<feature type="domain" description="Chlorhexidine efflux transporter" evidence="2">
    <location>
        <begin position="2"/>
        <end position="65"/>
    </location>
</feature>
<feature type="transmembrane region" description="Helical" evidence="1">
    <location>
        <begin position="76"/>
        <end position="101"/>
    </location>
</feature>
<dbReference type="InterPro" id="IPR007896">
    <property type="entry name" value="BTP_bacteria"/>
</dbReference>
<comment type="caution">
    <text evidence="3">The sequence shown here is derived from an EMBL/GenBank/DDBJ whole genome shotgun (WGS) entry which is preliminary data.</text>
</comment>
<evidence type="ECO:0000259" key="2">
    <source>
        <dbReference type="Pfam" id="PF05232"/>
    </source>
</evidence>
<proteinExistence type="predicted"/>
<keyword evidence="1" id="KW-0812">Transmembrane</keyword>
<evidence type="ECO:0000256" key="1">
    <source>
        <dbReference type="SAM" id="Phobius"/>
    </source>
</evidence>
<organism evidence="3 4">
    <name type="scientific">Roseomonas elaeocarpi</name>
    <dbReference type="NCBI Taxonomy" id="907779"/>
    <lineage>
        <taxon>Bacteria</taxon>
        <taxon>Pseudomonadati</taxon>
        <taxon>Pseudomonadota</taxon>
        <taxon>Alphaproteobacteria</taxon>
        <taxon>Acetobacterales</taxon>
        <taxon>Roseomonadaceae</taxon>
        <taxon>Roseomonas</taxon>
    </lineage>
</organism>
<keyword evidence="1" id="KW-1133">Transmembrane helix</keyword>
<reference evidence="3 4" key="1">
    <citation type="submission" date="2024-09" db="EMBL/GenBank/DDBJ databases">
        <authorList>
            <person name="Sun Q."/>
            <person name="Mori K."/>
        </authorList>
    </citation>
    <scope>NUCLEOTIDE SEQUENCE [LARGE SCALE GENOMIC DNA]</scope>
    <source>
        <strain evidence="3 4">TBRC 5777</strain>
    </source>
</reference>
<feature type="transmembrane region" description="Helical" evidence="1">
    <location>
        <begin position="12"/>
        <end position="30"/>
    </location>
</feature>
<keyword evidence="1" id="KW-0472">Membrane</keyword>
<feature type="transmembrane region" description="Helical" evidence="1">
    <location>
        <begin position="36"/>
        <end position="55"/>
    </location>
</feature>
<feature type="transmembrane region" description="Helical" evidence="1">
    <location>
        <begin position="107"/>
        <end position="129"/>
    </location>
</feature>
<dbReference type="RefSeq" id="WP_377045940.1">
    <property type="nucleotide sequence ID" value="NZ_JBHLUN010000013.1"/>
</dbReference>
<feature type="domain" description="Chlorhexidine efflux transporter" evidence="2">
    <location>
        <begin position="72"/>
        <end position="134"/>
    </location>
</feature>
<sequence length="141" mass="15743">MRTVPDRIRHTLSFEVIGLALIIPLGHLLFNLSHEAMGVVGVGSAVVATLWNYVYNWGFDRAMLRLTGSVRKTLPVRVAHAVLFEAGLLVLLLPPIAWYLGMTLWDALVMDLAIAGFYVAYGFCFNWAYDRVFPVPGLRHA</sequence>
<dbReference type="EMBL" id="JBHLUN010000013">
    <property type="protein sequence ID" value="MFC0410189.1"/>
    <property type="molecule type" value="Genomic_DNA"/>
</dbReference>
<dbReference type="Pfam" id="PF05232">
    <property type="entry name" value="BTP"/>
    <property type="match status" value="2"/>
</dbReference>
<evidence type="ECO:0000313" key="4">
    <source>
        <dbReference type="Proteomes" id="UP001589865"/>
    </source>
</evidence>
<gene>
    <name evidence="3" type="ORF">ACFFGY_18195</name>
</gene>
<dbReference type="Proteomes" id="UP001589865">
    <property type="component" value="Unassembled WGS sequence"/>
</dbReference>
<protein>
    <submittedName>
        <fullName evidence="3">PACE efflux transporter</fullName>
    </submittedName>
</protein>
<name>A0ABV6JX20_9PROT</name>